<evidence type="ECO:0000313" key="2">
    <source>
        <dbReference type="EMBL" id="KZT22838.1"/>
    </source>
</evidence>
<dbReference type="GO" id="GO:0016747">
    <property type="term" value="F:acyltransferase activity, transferring groups other than amino-acyl groups"/>
    <property type="evidence" value="ECO:0007669"/>
    <property type="project" value="InterPro"/>
</dbReference>
<dbReference type="InParanoid" id="A0A165QT18"/>
<dbReference type="Gene3D" id="3.40.630.30">
    <property type="match status" value="1"/>
</dbReference>
<dbReference type="OrthoDB" id="410198at2759"/>
<dbReference type="InterPro" id="IPR016181">
    <property type="entry name" value="Acyl_CoA_acyltransferase"/>
</dbReference>
<sequence length="164" mass="18295">MTSNNSILTPGTVDIRSIKSTDTIPLRHSVLWPHAPASYVCLPEDEEGAHLGAFVPGTVSPVCIISMFVESLPHVEVPRADDSDTIKAVRFRKFACDPTYQGQGIGTLLLQHVFLMAKAELLADVVWCDARLSSASWYEKRGMRPFGEKFWKGSIEYVRMRIDV</sequence>
<evidence type="ECO:0000259" key="1">
    <source>
        <dbReference type="PROSITE" id="PS51186"/>
    </source>
</evidence>
<reference evidence="2 3" key="1">
    <citation type="journal article" date="2016" name="Mol. Biol. Evol.">
        <title>Comparative Genomics of Early-Diverging Mushroom-Forming Fungi Provides Insights into the Origins of Lignocellulose Decay Capabilities.</title>
        <authorList>
            <person name="Nagy L.G."/>
            <person name="Riley R."/>
            <person name="Tritt A."/>
            <person name="Adam C."/>
            <person name="Daum C."/>
            <person name="Floudas D."/>
            <person name="Sun H."/>
            <person name="Yadav J.S."/>
            <person name="Pangilinan J."/>
            <person name="Larsson K.H."/>
            <person name="Matsuura K."/>
            <person name="Barry K."/>
            <person name="Labutti K."/>
            <person name="Kuo R."/>
            <person name="Ohm R.A."/>
            <person name="Bhattacharya S.S."/>
            <person name="Shirouzu T."/>
            <person name="Yoshinaga Y."/>
            <person name="Martin F.M."/>
            <person name="Grigoriev I.V."/>
            <person name="Hibbett D.S."/>
        </authorList>
    </citation>
    <scope>NUCLEOTIDE SEQUENCE [LARGE SCALE GENOMIC DNA]</scope>
    <source>
        <strain evidence="2 3">HHB14362 ss-1</strain>
    </source>
</reference>
<accession>A0A165QT18</accession>
<dbReference type="Proteomes" id="UP000076761">
    <property type="component" value="Unassembled WGS sequence"/>
</dbReference>
<dbReference type="InterPro" id="IPR000182">
    <property type="entry name" value="GNAT_dom"/>
</dbReference>
<organism evidence="2 3">
    <name type="scientific">Neolentinus lepideus HHB14362 ss-1</name>
    <dbReference type="NCBI Taxonomy" id="1314782"/>
    <lineage>
        <taxon>Eukaryota</taxon>
        <taxon>Fungi</taxon>
        <taxon>Dikarya</taxon>
        <taxon>Basidiomycota</taxon>
        <taxon>Agaricomycotina</taxon>
        <taxon>Agaricomycetes</taxon>
        <taxon>Gloeophyllales</taxon>
        <taxon>Gloeophyllaceae</taxon>
        <taxon>Neolentinus</taxon>
    </lineage>
</organism>
<dbReference type="Pfam" id="PF13508">
    <property type="entry name" value="Acetyltransf_7"/>
    <property type="match status" value="1"/>
</dbReference>
<dbReference type="EMBL" id="KV425591">
    <property type="protein sequence ID" value="KZT22838.1"/>
    <property type="molecule type" value="Genomic_DNA"/>
</dbReference>
<proteinExistence type="predicted"/>
<keyword evidence="2" id="KW-0808">Transferase</keyword>
<dbReference type="PROSITE" id="PS51186">
    <property type="entry name" value="GNAT"/>
    <property type="match status" value="1"/>
</dbReference>
<gene>
    <name evidence="2" type="ORF">NEOLEDRAFT_1070579</name>
</gene>
<protein>
    <submittedName>
        <fullName evidence="2">GCN5-related N-acetyltransferase</fullName>
    </submittedName>
</protein>
<name>A0A165QT18_9AGAM</name>
<dbReference type="AlphaFoldDB" id="A0A165QT18"/>
<dbReference type="SUPFAM" id="SSF55729">
    <property type="entry name" value="Acyl-CoA N-acyltransferases (Nat)"/>
    <property type="match status" value="1"/>
</dbReference>
<feature type="domain" description="N-acetyltransferase" evidence="1">
    <location>
        <begin position="13"/>
        <end position="164"/>
    </location>
</feature>
<dbReference type="CDD" id="cd04301">
    <property type="entry name" value="NAT_SF"/>
    <property type="match status" value="1"/>
</dbReference>
<evidence type="ECO:0000313" key="3">
    <source>
        <dbReference type="Proteomes" id="UP000076761"/>
    </source>
</evidence>
<keyword evidence="3" id="KW-1185">Reference proteome</keyword>